<dbReference type="GO" id="GO:0004518">
    <property type="term" value="F:nuclease activity"/>
    <property type="evidence" value="ECO:0007669"/>
    <property type="project" value="UniProtKB-KW"/>
</dbReference>
<sequence>MIDLQTLPPSPGVYIYRNKKGEIIYVGKAINLKKRVTQYFQRDDALGPKTTILVSQIDSIETRVVGSEIEALILEASLIKKHLPKYNSMLRDDRSYIYSSYP</sequence>
<gene>
    <name evidence="7" type="ORF">CO009_01300</name>
</gene>
<dbReference type="GO" id="GO:0006289">
    <property type="term" value="P:nucleotide-excision repair"/>
    <property type="evidence" value="ECO:0007669"/>
    <property type="project" value="InterPro"/>
</dbReference>
<dbReference type="PANTHER" id="PTHR30562:SF1">
    <property type="entry name" value="UVRABC SYSTEM PROTEIN C"/>
    <property type="match status" value="1"/>
</dbReference>
<evidence type="ECO:0000259" key="6">
    <source>
        <dbReference type="PROSITE" id="PS50164"/>
    </source>
</evidence>
<dbReference type="Pfam" id="PF01541">
    <property type="entry name" value="GIY-YIG"/>
    <property type="match status" value="1"/>
</dbReference>
<dbReference type="InterPro" id="IPR000305">
    <property type="entry name" value="GIY-YIG_endonuc"/>
</dbReference>
<accession>A0A2M8GK69</accession>
<evidence type="ECO:0000313" key="8">
    <source>
        <dbReference type="Proteomes" id="UP000228960"/>
    </source>
</evidence>
<dbReference type="InterPro" id="IPR050066">
    <property type="entry name" value="UvrABC_protein_C"/>
</dbReference>
<keyword evidence="1" id="KW-0963">Cytoplasm</keyword>
<dbReference type="PROSITE" id="PS50164">
    <property type="entry name" value="GIY_YIG"/>
    <property type="match status" value="1"/>
</dbReference>
<comment type="caution">
    <text evidence="7">The sequence shown here is derived from an EMBL/GenBank/DDBJ whole genome shotgun (WGS) entry which is preliminary data.</text>
</comment>
<keyword evidence="4" id="KW-0267">Excision nuclease</keyword>
<keyword evidence="5" id="KW-0234">DNA repair</keyword>
<dbReference type="FunFam" id="3.40.1440.10:FF:000001">
    <property type="entry name" value="UvrABC system protein C"/>
    <property type="match status" value="1"/>
</dbReference>
<dbReference type="AlphaFoldDB" id="A0A2M8GK69"/>
<dbReference type="InterPro" id="IPR035901">
    <property type="entry name" value="GIY-YIG_endonuc_sf"/>
</dbReference>
<dbReference type="Proteomes" id="UP000228960">
    <property type="component" value="Unassembled WGS sequence"/>
</dbReference>
<keyword evidence="2" id="KW-0227">DNA damage</keyword>
<dbReference type="SUPFAM" id="SSF82771">
    <property type="entry name" value="GIY-YIG endonuclease"/>
    <property type="match status" value="1"/>
</dbReference>
<name>A0A2M8GK69_9BACT</name>
<evidence type="ECO:0000256" key="4">
    <source>
        <dbReference type="ARBA" id="ARBA00022881"/>
    </source>
</evidence>
<evidence type="ECO:0000256" key="5">
    <source>
        <dbReference type="ARBA" id="ARBA00023204"/>
    </source>
</evidence>
<reference evidence="8" key="1">
    <citation type="submission" date="2017-09" db="EMBL/GenBank/DDBJ databases">
        <title>Depth-based differentiation of microbial function through sediment-hosted aquifers and enrichment of novel symbionts in the deep terrestrial subsurface.</title>
        <authorList>
            <person name="Probst A.J."/>
            <person name="Ladd B."/>
            <person name="Jarett J.K."/>
            <person name="Geller-Mcgrath D.E."/>
            <person name="Sieber C.M.K."/>
            <person name="Emerson J.B."/>
            <person name="Anantharaman K."/>
            <person name="Thomas B.C."/>
            <person name="Malmstrom R."/>
            <person name="Stieglmeier M."/>
            <person name="Klingl A."/>
            <person name="Woyke T."/>
            <person name="Ryan C.M."/>
            <person name="Banfield J.F."/>
        </authorList>
    </citation>
    <scope>NUCLEOTIDE SEQUENCE [LARGE SCALE GENOMIC DNA]</scope>
</reference>
<dbReference type="InterPro" id="IPR047296">
    <property type="entry name" value="GIY-YIG_UvrC_Cho"/>
</dbReference>
<proteinExistence type="predicted"/>
<evidence type="ECO:0000256" key="2">
    <source>
        <dbReference type="ARBA" id="ARBA00022763"/>
    </source>
</evidence>
<evidence type="ECO:0000256" key="3">
    <source>
        <dbReference type="ARBA" id="ARBA00022769"/>
    </source>
</evidence>
<keyword evidence="3" id="KW-0228">DNA excision</keyword>
<evidence type="ECO:0000256" key="1">
    <source>
        <dbReference type="ARBA" id="ARBA00022490"/>
    </source>
</evidence>
<dbReference type="Gene3D" id="3.40.1440.10">
    <property type="entry name" value="GIY-YIG endonuclease"/>
    <property type="match status" value="1"/>
</dbReference>
<dbReference type="GO" id="GO:0009380">
    <property type="term" value="C:excinuclease repair complex"/>
    <property type="evidence" value="ECO:0007669"/>
    <property type="project" value="TreeGrafter"/>
</dbReference>
<dbReference type="CDD" id="cd10434">
    <property type="entry name" value="GIY-YIG_UvrC_Cho"/>
    <property type="match status" value="1"/>
</dbReference>
<protein>
    <recommendedName>
        <fullName evidence="6">GIY-YIG domain-containing protein</fullName>
    </recommendedName>
</protein>
<feature type="domain" description="GIY-YIG" evidence="6">
    <location>
        <begin position="9"/>
        <end position="88"/>
    </location>
</feature>
<organism evidence="7 8">
    <name type="scientific">Candidatus Shapirobacteria bacterium CG_4_8_14_3_um_filter_35_11</name>
    <dbReference type="NCBI Taxonomy" id="1974874"/>
    <lineage>
        <taxon>Bacteria</taxon>
        <taxon>Candidatus Shapironibacteriota</taxon>
    </lineage>
</organism>
<dbReference type="SMART" id="SM00465">
    <property type="entry name" value="GIYc"/>
    <property type="match status" value="1"/>
</dbReference>
<dbReference type="EMBL" id="PFQM01000035">
    <property type="protein sequence ID" value="PJC80706.1"/>
    <property type="molecule type" value="Genomic_DNA"/>
</dbReference>
<evidence type="ECO:0000313" key="7">
    <source>
        <dbReference type="EMBL" id="PJC80706.1"/>
    </source>
</evidence>
<dbReference type="PANTHER" id="PTHR30562">
    <property type="entry name" value="UVRC/OXIDOREDUCTASE"/>
    <property type="match status" value="1"/>
</dbReference>